<dbReference type="HOGENOM" id="CLU_000445_94_2_4"/>
<evidence type="ECO:0000256" key="15">
    <source>
        <dbReference type="ARBA" id="ARBA00073143"/>
    </source>
</evidence>
<evidence type="ECO:0000256" key="5">
    <source>
        <dbReference type="ARBA" id="ARBA00022519"/>
    </source>
</evidence>
<dbReference type="eggNOG" id="COG4191">
    <property type="taxonomic scope" value="Bacteria"/>
</dbReference>
<keyword evidence="8" id="KW-0812">Transmembrane</keyword>
<keyword evidence="11" id="KW-0067">ATP-binding</keyword>
<reference evidence="18" key="1">
    <citation type="submission" date="2005-08" db="EMBL/GenBank/DDBJ databases">
        <title>Complete sequence of Dechloromonas aromatica RCB.</title>
        <authorList>
            <person name="Salinero K.K."/>
            <person name="Copeland A."/>
            <person name="Lucas S."/>
            <person name="Lapidus A."/>
            <person name="Barry K."/>
            <person name="Detter J.C."/>
            <person name="Glavina T."/>
            <person name="Hammon N."/>
            <person name="Israni S."/>
            <person name="Pitluck S."/>
            <person name="Di Bartolo G."/>
            <person name="Trong S."/>
            <person name="Schmutz J."/>
            <person name="Larimer F."/>
            <person name="Land M."/>
            <person name="Ivanova N."/>
            <person name="Richardson P."/>
        </authorList>
    </citation>
    <scope>NUCLEOTIDE SEQUENCE</scope>
    <source>
        <strain evidence="18">RCB</strain>
    </source>
</reference>
<dbReference type="Pfam" id="PF00512">
    <property type="entry name" value="HisKA"/>
    <property type="match status" value="1"/>
</dbReference>
<dbReference type="InterPro" id="IPR033479">
    <property type="entry name" value="dCache_1"/>
</dbReference>
<name>Q47IU6_DECAR</name>
<dbReference type="GO" id="GO:0005886">
    <property type="term" value="C:plasma membrane"/>
    <property type="evidence" value="ECO:0007669"/>
    <property type="project" value="UniProtKB-SubCell"/>
</dbReference>
<evidence type="ECO:0000256" key="8">
    <source>
        <dbReference type="ARBA" id="ARBA00022692"/>
    </source>
</evidence>
<dbReference type="CDD" id="cd12914">
    <property type="entry name" value="PDC1_DGC_like"/>
    <property type="match status" value="1"/>
</dbReference>
<evidence type="ECO:0000256" key="3">
    <source>
        <dbReference type="ARBA" id="ARBA00012438"/>
    </source>
</evidence>
<organism evidence="18">
    <name type="scientific">Dechloromonas aromatica (strain RCB)</name>
    <dbReference type="NCBI Taxonomy" id="159087"/>
    <lineage>
        <taxon>Bacteria</taxon>
        <taxon>Pseudomonadati</taxon>
        <taxon>Pseudomonadota</taxon>
        <taxon>Betaproteobacteria</taxon>
        <taxon>Rhodocyclales</taxon>
        <taxon>Azonexaceae</taxon>
        <taxon>Dechloromonas</taxon>
    </lineage>
</organism>
<dbReference type="Gene3D" id="1.10.287.130">
    <property type="match status" value="1"/>
</dbReference>
<keyword evidence="4" id="KW-1003">Cell membrane</keyword>
<evidence type="ECO:0000256" key="14">
    <source>
        <dbReference type="ARBA" id="ARBA00023136"/>
    </source>
</evidence>
<dbReference type="EMBL" id="CP000089">
    <property type="protein sequence ID" value="AAZ45235.1"/>
    <property type="molecule type" value="Genomic_DNA"/>
</dbReference>
<dbReference type="FunFam" id="1.10.287.130:FF:000049">
    <property type="entry name" value="C4-dicarboxylate transport sensor protein DctB"/>
    <property type="match status" value="1"/>
</dbReference>
<dbReference type="InterPro" id="IPR036890">
    <property type="entry name" value="HATPase_C_sf"/>
</dbReference>
<dbReference type="SUPFAM" id="SSF55874">
    <property type="entry name" value="ATPase domain of HSP90 chaperone/DNA topoisomerase II/histidine kinase"/>
    <property type="match status" value="1"/>
</dbReference>
<dbReference type="PANTHER" id="PTHR43065:SF46">
    <property type="entry name" value="C4-DICARBOXYLATE TRANSPORT SENSOR PROTEIN DCTB"/>
    <property type="match status" value="1"/>
</dbReference>
<keyword evidence="9" id="KW-0547">Nucleotide-binding</keyword>
<sequence>MPRLRSLPLLLLCLLLVALSGFSAYRIAQRLGIADLQATGLHRLDLYAASLEREISKYAFLPGTLSLEPEVLDLLAGTAGDSAAARVNGYLEKLNERAGTLSIYVMDTRGKVLATSNWRRPDSFLGEELSFRPYFREALESGNGRFFGIGTTRGEPGYYLASALTGDNGTLGVAVIKVSLEQLEKSWTTVEAPVLVADENGVVILSAVPGWKFTTLRPLDDSTRAAFDHTQQYNRRALQPLGIKQIEDYDHGARLVRIAANGPETVSVYPVTGRFLEQSRTLPGTPWTLTVLSHLEQVDDLAQSRAALAAIAAACLCLLGVILNERRRHLRDRLAAREALQQAHDELERKVEERTADLSSANQQLQDEVGERIRAERTLRAAQDELVQAGKLAVIGQLSTGIAHELNQPLAALRTLSANAERFLERGDVDTTRTNLGRIADLVDRMGRITGQLRNFARKSSGQSAPVPLCHALDNALALLDARIRRAGAEIERSCPVDEPVALCDANRLEQVLINLVGNALDAMADQTRPRLELAWECAEGMVRLHVRDHGPGLSDEALAHLFEPFFTTKPAGDGLGLGLAISAGIIRDFGGSLHGANHPDGGAIFTLELPLAPAP</sequence>
<keyword evidence="16" id="KW-0175">Coiled coil</keyword>
<dbReference type="SMART" id="SM00387">
    <property type="entry name" value="HATPase_c"/>
    <property type="match status" value="1"/>
</dbReference>
<evidence type="ECO:0000256" key="4">
    <source>
        <dbReference type="ARBA" id="ARBA00022475"/>
    </source>
</evidence>
<dbReference type="InterPro" id="IPR003594">
    <property type="entry name" value="HATPase_dom"/>
</dbReference>
<dbReference type="InterPro" id="IPR017055">
    <property type="entry name" value="Sig_transdc_His_kinase_DctB"/>
</dbReference>
<dbReference type="SUPFAM" id="SSF47384">
    <property type="entry name" value="Homodimeric domain of signal transducing histidine kinase"/>
    <property type="match status" value="1"/>
</dbReference>
<dbReference type="InterPro" id="IPR003661">
    <property type="entry name" value="HisK_dim/P_dom"/>
</dbReference>
<dbReference type="InterPro" id="IPR029151">
    <property type="entry name" value="Sensor-like_sf"/>
</dbReference>
<evidence type="ECO:0000256" key="11">
    <source>
        <dbReference type="ARBA" id="ARBA00022840"/>
    </source>
</evidence>
<proteinExistence type="predicted"/>
<evidence type="ECO:0000256" key="12">
    <source>
        <dbReference type="ARBA" id="ARBA00022989"/>
    </source>
</evidence>
<keyword evidence="7 18" id="KW-0808">Transferase</keyword>
<dbReference type="KEGG" id="dar:Daro_0478"/>
<dbReference type="Pfam" id="PF02518">
    <property type="entry name" value="HATPase_c"/>
    <property type="match status" value="1"/>
</dbReference>
<dbReference type="AlphaFoldDB" id="Q47IU6"/>
<dbReference type="SMART" id="SM00388">
    <property type="entry name" value="HisKA"/>
    <property type="match status" value="1"/>
</dbReference>
<keyword evidence="5" id="KW-0997">Cell inner membrane</keyword>
<dbReference type="SUPFAM" id="SSF103190">
    <property type="entry name" value="Sensory domain-like"/>
    <property type="match status" value="1"/>
</dbReference>
<dbReference type="PIRSF" id="PIRSF036431">
    <property type="entry name" value="STHK_DctB"/>
    <property type="match status" value="1"/>
</dbReference>
<dbReference type="STRING" id="159087.Daro_0478"/>
<dbReference type="GO" id="GO:0000155">
    <property type="term" value="F:phosphorelay sensor kinase activity"/>
    <property type="evidence" value="ECO:0007669"/>
    <property type="project" value="InterPro"/>
</dbReference>
<evidence type="ECO:0000256" key="13">
    <source>
        <dbReference type="ARBA" id="ARBA00023012"/>
    </source>
</evidence>
<dbReference type="PROSITE" id="PS50109">
    <property type="entry name" value="HIS_KIN"/>
    <property type="match status" value="1"/>
</dbReference>
<evidence type="ECO:0000256" key="6">
    <source>
        <dbReference type="ARBA" id="ARBA00022553"/>
    </source>
</evidence>
<dbReference type="Gene3D" id="3.30.450.20">
    <property type="entry name" value="PAS domain"/>
    <property type="match status" value="2"/>
</dbReference>
<dbReference type="InterPro" id="IPR036097">
    <property type="entry name" value="HisK_dim/P_sf"/>
</dbReference>
<dbReference type="CDD" id="cd00082">
    <property type="entry name" value="HisKA"/>
    <property type="match status" value="1"/>
</dbReference>
<dbReference type="InterPro" id="IPR005467">
    <property type="entry name" value="His_kinase_dom"/>
</dbReference>
<dbReference type="CDD" id="cd14686">
    <property type="entry name" value="bZIP"/>
    <property type="match status" value="1"/>
</dbReference>
<keyword evidence="10 18" id="KW-0418">Kinase</keyword>
<dbReference type="EC" id="2.7.13.3" evidence="3"/>
<dbReference type="Gene3D" id="6.10.250.3020">
    <property type="match status" value="1"/>
</dbReference>
<protein>
    <recommendedName>
        <fullName evidence="15">C4-dicarboxylate transport sensor protein DctB</fullName>
        <ecNumber evidence="3">2.7.13.3</ecNumber>
    </recommendedName>
</protein>
<evidence type="ECO:0000256" key="16">
    <source>
        <dbReference type="SAM" id="Coils"/>
    </source>
</evidence>
<dbReference type="PRINTS" id="PR00344">
    <property type="entry name" value="BCTRLSENSOR"/>
</dbReference>
<evidence type="ECO:0000256" key="2">
    <source>
        <dbReference type="ARBA" id="ARBA00004429"/>
    </source>
</evidence>
<dbReference type="Pfam" id="PF02743">
    <property type="entry name" value="dCache_1"/>
    <property type="match status" value="1"/>
</dbReference>
<evidence type="ECO:0000313" key="18">
    <source>
        <dbReference type="EMBL" id="AAZ45235.1"/>
    </source>
</evidence>
<dbReference type="InterPro" id="IPR004358">
    <property type="entry name" value="Sig_transdc_His_kin-like_C"/>
</dbReference>
<keyword evidence="13" id="KW-0902">Two-component regulatory system</keyword>
<dbReference type="PANTHER" id="PTHR43065">
    <property type="entry name" value="SENSOR HISTIDINE KINASE"/>
    <property type="match status" value="1"/>
</dbReference>
<accession>Q47IU6</accession>
<keyword evidence="14" id="KW-0472">Membrane</keyword>
<dbReference type="OrthoDB" id="9772100at2"/>
<evidence type="ECO:0000256" key="9">
    <source>
        <dbReference type="ARBA" id="ARBA00022741"/>
    </source>
</evidence>
<gene>
    <name evidence="18" type="ordered locus">Daro_0478</name>
</gene>
<keyword evidence="6" id="KW-0597">Phosphoprotein</keyword>
<comment type="subcellular location">
    <subcellularLocation>
        <location evidence="2">Cell inner membrane</location>
        <topology evidence="2">Multi-pass membrane protein</topology>
    </subcellularLocation>
</comment>
<dbReference type="GO" id="GO:0005524">
    <property type="term" value="F:ATP binding"/>
    <property type="evidence" value="ECO:0007669"/>
    <property type="project" value="UniProtKB-KW"/>
</dbReference>
<evidence type="ECO:0000256" key="7">
    <source>
        <dbReference type="ARBA" id="ARBA00022679"/>
    </source>
</evidence>
<comment type="catalytic activity">
    <reaction evidence="1">
        <text>ATP + protein L-histidine = ADP + protein N-phospho-L-histidine.</text>
        <dbReference type="EC" id="2.7.13.3"/>
    </reaction>
</comment>
<evidence type="ECO:0000259" key="17">
    <source>
        <dbReference type="PROSITE" id="PS50109"/>
    </source>
</evidence>
<feature type="coiled-coil region" evidence="16">
    <location>
        <begin position="330"/>
        <end position="385"/>
    </location>
</feature>
<keyword evidence="12" id="KW-1133">Transmembrane helix</keyword>
<evidence type="ECO:0000256" key="1">
    <source>
        <dbReference type="ARBA" id="ARBA00000085"/>
    </source>
</evidence>
<evidence type="ECO:0000256" key="10">
    <source>
        <dbReference type="ARBA" id="ARBA00022777"/>
    </source>
</evidence>
<feature type="domain" description="Histidine kinase" evidence="17">
    <location>
        <begin position="401"/>
        <end position="614"/>
    </location>
</feature>
<dbReference type="Gene3D" id="3.30.565.10">
    <property type="entry name" value="Histidine kinase-like ATPase, C-terminal domain"/>
    <property type="match status" value="1"/>
</dbReference>